<dbReference type="PANTHER" id="PTHR48048">
    <property type="entry name" value="GLYCOSYLTRANSFERASE"/>
    <property type="match status" value="1"/>
</dbReference>
<dbReference type="AlphaFoldDB" id="A0AAV0IA18"/>
<dbReference type="GO" id="GO:0047213">
    <property type="term" value="F:anthocyanidin 3-O-glucosyltransferase activity"/>
    <property type="evidence" value="ECO:0007669"/>
    <property type="project" value="UniProtKB-EC"/>
</dbReference>
<evidence type="ECO:0000256" key="5">
    <source>
        <dbReference type="ARBA" id="ARBA00047606"/>
    </source>
</evidence>
<dbReference type="Pfam" id="PF00201">
    <property type="entry name" value="UDPGT"/>
    <property type="match status" value="1"/>
</dbReference>
<evidence type="ECO:0000313" key="9">
    <source>
        <dbReference type="Proteomes" id="UP001154282"/>
    </source>
</evidence>
<dbReference type="PROSITE" id="PS00375">
    <property type="entry name" value="UDPGT"/>
    <property type="match status" value="1"/>
</dbReference>
<sequence length="469" mass="50982">MSSPAADANDLRSPHVALLPSSGAGHITPFLRLAASLLSQNCRVTLITSHPIVTQAESNLISSFLSSFPQVTEKQFHILPLDPASAASSKDPFFLQWESIRRSLHLLSSILSSLSPPLDAMVSDITLISSTITITKPMKIPNYVFFTSSAKMFSLFSYYSVVSESLADSTKISEIKIPGIGAIPRSSIPPLLLVPESLFATMFKSDSDNLRQFDGIIINTFDQLESKTLKALKAGEVAGGLPPLFNVGLIPNDFERKLGFGGEGAEAVSKWLDAQLAKSVVYVSFGSRTALSREQIRELGEGLVKSGYPFVWVMKDKAVDKEDGEKLEGVLGAEMMGEVKEKGIVVKEWVDQVEVLRHNSVGGFVSHCGWNSVVEAAWVGVPVLAWPLHGDQRINGEVVQGSGLGFMGGNWGWSGQVLVKGEEIGRRIKEMMEDEGLRLRAGEIRDEVRKVVGGTGDDGLKQLIQKWRA</sequence>
<keyword evidence="3 6" id="KW-0328">Glycosyltransferase</keyword>
<keyword evidence="4 6" id="KW-0808">Transferase</keyword>
<dbReference type="InterPro" id="IPR002213">
    <property type="entry name" value="UDP_glucos_trans"/>
</dbReference>
<comment type="similarity">
    <text evidence="2 6">Belongs to the UDP-glycosyltransferase family.</text>
</comment>
<evidence type="ECO:0000256" key="7">
    <source>
        <dbReference type="RuleBase" id="RU362057"/>
    </source>
</evidence>
<dbReference type="CDD" id="cd03784">
    <property type="entry name" value="GT1_Gtf-like"/>
    <property type="match status" value="1"/>
</dbReference>
<keyword evidence="9" id="KW-1185">Reference proteome</keyword>
<dbReference type="InterPro" id="IPR035595">
    <property type="entry name" value="UDP_glycos_trans_CS"/>
</dbReference>
<dbReference type="PANTHER" id="PTHR48048:SF76">
    <property type="entry name" value="UDP-GLYCOSYLTRANSFERASE 708D1-LIKE"/>
    <property type="match status" value="1"/>
</dbReference>
<dbReference type="EC" id="2.4.1.-" evidence="7"/>
<protein>
    <recommendedName>
        <fullName evidence="7">Glycosyltransferase</fullName>
        <ecNumber evidence="7">2.4.1.-</ecNumber>
    </recommendedName>
</protein>
<dbReference type="SUPFAM" id="SSF53756">
    <property type="entry name" value="UDP-Glycosyltransferase/glycogen phosphorylase"/>
    <property type="match status" value="1"/>
</dbReference>
<evidence type="ECO:0000256" key="6">
    <source>
        <dbReference type="RuleBase" id="RU003718"/>
    </source>
</evidence>
<evidence type="ECO:0000256" key="4">
    <source>
        <dbReference type="ARBA" id="ARBA00022679"/>
    </source>
</evidence>
<reference evidence="8" key="1">
    <citation type="submission" date="2022-08" db="EMBL/GenBank/DDBJ databases">
        <authorList>
            <person name="Gutierrez-Valencia J."/>
        </authorList>
    </citation>
    <scope>NUCLEOTIDE SEQUENCE</scope>
</reference>
<dbReference type="Gene3D" id="3.40.50.2000">
    <property type="entry name" value="Glycogen Phosphorylase B"/>
    <property type="match status" value="2"/>
</dbReference>
<comment type="caution">
    <text evidence="8">The sequence shown here is derived from an EMBL/GenBank/DDBJ whole genome shotgun (WGS) entry which is preliminary data.</text>
</comment>
<comment type="pathway">
    <text evidence="1">Pigment biosynthesis; anthocyanin biosynthesis.</text>
</comment>
<evidence type="ECO:0000256" key="1">
    <source>
        <dbReference type="ARBA" id="ARBA00004935"/>
    </source>
</evidence>
<dbReference type="Proteomes" id="UP001154282">
    <property type="component" value="Unassembled WGS sequence"/>
</dbReference>
<dbReference type="InterPro" id="IPR050481">
    <property type="entry name" value="UDP-glycosyltransf_plant"/>
</dbReference>
<evidence type="ECO:0000313" key="8">
    <source>
        <dbReference type="EMBL" id="CAI0394347.1"/>
    </source>
</evidence>
<comment type="catalytic activity">
    <reaction evidence="5">
        <text>an anthocyanidin + UDP-alpha-D-glucose + H(+) = an anthocyanidin 3-O-beta-D-glucoside + UDP</text>
        <dbReference type="Rhea" id="RHEA:20093"/>
        <dbReference type="ChEBI" id="CHEBI:15378"/>
        <dbReference type="ChEBI" id="CHEBI:16307"/>
        <dbReference type="ChEBI" id="CHEBI:58223"/>
        <dbReference type="ChEBI" id="CHEBI:58885"/>
        <dbReference type="ChEBI" id="CHEBI:143576"/>
        <dbReference type="EC" id="2.4.1.115"/>
    </reaction>
</comment>
<evidence type="ECO:0000256" key="3">
    <source>
        <dbReference type="ARBA" id="ARBA00022676"/>
    </source>
</evidence>
<organism evidence="8 9">
    <name type="scientific">Linum tenue</name>
    <dbReference type="NCBI Taxonomy" id="586396"/>
    <lineage>
        <taxon>Eukaryota</taxon>
        <taxon>Viridiplantae</taxon>
        <taxon>Streptophyta</taxon>
        <taxon>Embryophyta</taxon>
        <taxon>Tracheophyta</taxon>
        <taxon>Spermatophyta</taxon>
        <taxon>Magnoliopsida</taxon>
        <taxon>eudicotyledons</taxon>
        <taxon>Gunneridae</taxon>
        <taxon>Pentapetalae</taxon>
        <taxon>rosids</taxon>
        <taxon>fabids</taxon>
        <taxon>Malpighiales</taxon>
        <taxon>Linaceae</taxon>
        <taxon>Linum</taxon>
    </lineage>
</organism>
<name>A0AAV0IA18_9ROSI</name>
<dbReference type="EMBL" id="CAMGYJ010000003">
    <property type="protein sequence ID" value="CAI0394347.1"/>
    <property type="molecule type" value="Genomic_DNA"/>
</dbReference>
<evidence type="ECO:0000256" key="2">
    <source>
        <dbReference type="ARBA" id="ARBA00009995"/>
    </source>
</evidence>
<gene>
    <name evidence="8" type="ORF">LITE_LOCUS8293</name>
</gene>
<dbReference type="FunFam" id="3.40.50.2000:FF:000060">
    <property type="entry name" value="Glycosyltransferase"/>
    <property type="match status" value="1"/>
</dbReference>
<proteinExistence type="inferred from homology"/>
<accession>A0AAV0IA18</accession>